<comment type="subcellular location">
    <subcellularLocation>
        <location evidence="1">Cell outer membrane</location>
        <topology evidence="1">Multi-pass membrane protein</topology>
    </subcellularLocation>
</comment>
<evidence type="ECO:0000313" key="8">
    <source>
        <dbReference type="EMBL" id="CUS34719.1"/>
    </source>
</evidence>
<evidence type="ECO:0000313" key="9">
    <source>
        <dbReference type="Proteomes" id="UP000198736"/>
    </source>
</evidence>
<keyword evidence="4" id="KW-0812">Transmembrane</keyword>
<evidence type="ECO:0000256" key="6">
    <source>
        <dbReference type="ARBA" id="ARBA00023136"/>
    </source>
</evidence>
<keyword evidence="5" id="KW-0732">Signal</keyword>
<dbReference type="Pfam" id="PF03349">
    <property type="entry name" value="Toluene_X"/>
    <property type="match status" value="1"/>
</dbReference>
<keyword evidence="3" id="KW-1134">Transmembrane beta strand</keyword>
<sequence length="471" mass="50428">MHDLCGLVRKIRRPFPSRQFIISVVFLLLILLSTTWRSSPTLAQVPRIQGQGAAASGMGNAFAAQADNPSALHYNPAGMTQLRGVQIMAGGLLVGGPFNHRSPHGTTTAGDHDGVVAWPPPAHTYVTANLQGLGIPLLDKLTVGVGVTTPFGSATRWPGTSPFASVTTFSALPLFDIKPTFAYQLLPDLSIGAGVDIYTFSGLFGEGHAEFQRILPPGNRVELNGKDTALGFNIGTLYTALRNADGLPLVNVAVVYRSQATLHLDGVQLANGVKVQDTTTTLVLPQVITGGLAVWPIRNTEREWKLELNVDYIGWKSVRNLDLRRPDGTVILQQPQNWKSTYAILVGTEYRWLKMDRLPGWEVAVRGGYSNLQTQIPDSTFNPATPSADLHIISTGVGFLCKGNGSLFGLGACGNLGIGSVKAKTIGVDLSYQVSLYEPRTVEGNTGIRAGVNGFYENTAHTGGLSVRIGF</sequence>
<evidence type="ECO:0000256" key="5">
    <source>
        <dbReference type="ARBA" id="ARBA00022729"/>
    </source>
</evidence>
<keyword evidence="9" id="KW-1185">Reference proteome</keyword>
<dbReference type="STRING" id="1742973.COMA2_180069"/>
<name>A0A0S4LC14_9BACT</name>
<evidence type="ECO:0000256" key="3">
    <source>
        <dbReference type="ARBA" id="ARBA00022452"/>
    </source>
</evidence>
<dbReference type="AlphaFoldDB" id="A0A0S4LC14"/>
<comment type="similarity">
    <text evidence="2">Belongs to the OmpP1/FadL family.</text>
</comment>
<dbReference type="Gene3D" id="2.40.160.60">
    <property type="entry name" value="Outer membrane protein transport protein (OMPP1/FadL/TodX)"/>
    <property type="match status" value="1"/>
</dbReference>
<dbReference type="EMBL" id="CZPZ01000010">
    <property type="protein sequence ID" value="CUS34719.1"/>
    <property type="molecule type" value="Genomic_DNA"/>
</dbReference>
<reference evidence="9" key="1">
    <citation type="submission" date="2015-10" db="EMBL/GenBank/DDBJ databases">
        <authorList>
            <person name="Luecker S."/>
            <person name="Luecker S."/>
        </authorList>
    </citation>
    <scope>NUCLEOTIDE SEQUENCE [LARGE SCALE GENOMIC DNA]</scope>
</reference>
<proteinExistence type="inferred from homology"/>
<keyword evidence="7" id="KW-0998">Cell outer membrane</keyword>
<dbReference type="Proteomes" id="UP000198736">
    <property type="component" value="Unassembled WGS sequence"/>
</dbReference>
<dbReference type="RefSeq" id="WP_245630927.1">
    <property type="nucleotide sequence ID" value="NZ_CZPZ01000010.1"/>
</dbReference>
<dbReference type="SUPFAM" id="SSF56935">
    <property type="entry name" value="Porins"/>
    <property type="match status" value="1"/>
</dbReference>
<gene>
    <name evidence="8" type="ORF">COMA2_180069</name>
</gene>
<keyword evidence="6" id="KW-0472">Membrane</keyword>
<protein>
    <submittedName>
        <fullName evidence="8">Putative long-chain fatty acid outer membrane transporter</fullName>
    </submittedName>
</protein>
<evidence type="ECO:0000256" key="1">
    <source>
        <dbReference type="ARBA" id="ARBA00004571"/>
    </source>
</evidence>
<dbReference type="PANTHER" id="PTHR35093">
    <property type="entry name" value="OUTER MEMBRANE PROTEIN NMB0088-RELATED"/>
    <property type="match status" value="1"/>
</dbReference>
<evidence type="ECO:0000256" key="7">
    <source>
        <dbReference type="ARBA" id="ARBA00023237"/>
    </source>
</evidence>
<dbReference type="PANTHER" id="PTHR35093:SF8">
    <property type="entry name" value="OUTER MEMBRANE PROTEIN NMB0088-RELATED"/>
    <property type="match status" value="1"/>
</dbReference>
<dbReference type="InterPro" id="IPR005017">
    <property type="entry name" value="OMPP1/FadL/TodX"/>
</dbReference>
<dbReference type="GO" id="GO:0009279">
    <property type="term" value="C:cell outer membrane"/>
    <property type="evidence" value="ECO:0007669"/>
    <property type="project" value="UniProtKB-SubCell"/>
</dbReference>
<evidence type="ECO:0000256" key="2">
    <source>
        <dbReference type="ARBA" id="ARBA00008163"/>
    </source>
</evidence>
<dbReference type="GO" id="GO:0015483">
    <property type="term" value="F:long-chain fatty acid transporting porin activity"/>
    <property type="evidence" value="ECO:0007669"/>
    <property type="project" value="TreeGrafter"/>
</dbReference>
<evidence type="ECO:0000256" key="4">
    <source>
        <dbReference type="ARBA" id="ARBA00022692"/>
    </source>
</evidence>
<organism evidence="8 9">
    <name type="scientific">Candidatus Nitrospira nitrificans</name>
    <dbReference type="NCBI Taxonomy" id="1742973"/>
    <lineage>
        <taxon>Bacteria</taxon>
        <taxon>Pseudomonadati</taxon>
        <taxon>Nitrospirota</taxon>
        <taxon>Nitrospiria</taxon>
        <taxon>Nitrospirales</taxon>
        <taxon>Nitrospiraceae</taxon>
        <taxon>Nitrospira</taxon>
    </lineage>
</organism>
<accession>A0A0S4LC14</accession>